<feature type="transmembrane region" description="Helical" evidence="7">
    <location>
        <begin position="369"/>
        <end position="390"/>
    </location>
</feature>
<comment type="caution">
    <text evidence="10">The sequence shown here is derived from an EMBL/GenBank/DDBJ whole genome shotgun (WGS) entry which is preliminary data.</text>
</comment>
<evidence type="ECO:0000256" key="6">
    <source>
        <dbReference type="SAM" id="MobiDB-lite"/>
    </source>
</evidence>
<feature type="domain" description="Zinc transporter ZIP4/12 EF-hand" evidence="9">
    <location>
        <begin position="260"/>
        <end position="347"/>
    </location>
</feature>
<feature type="compositionally biased region" description="Basic and acidic residues" evidence="6">
    <location>
        <begin position="184"/>
        <end position="203"/>
    </location>
</feature>
<feature type="signal peptide" evidence="8">
    <location>
        <begin position="1"/>
        <end position="19"/>
    </location>
</feature>
<keyword evidence="11" id="KW-1185">Reference proteome</keyword>
<comment type="subcellular location">
    <subcellularLocation>
        <location evidence="1">Membrane</location>
        <topology evidence="1">Multi-pass membrane protein</topology>
    </subcellularLocation>
</comment>
<dbReference type="InterPro" id="IPR049406">
    <property type="entry name" value="ZIP4_12_EF-hand"/>
</dbReference>
<dbReference type="Pfam" id="PF21116">
    <property type="entry name" value="EF-hand_Zip"/>
    <property type="match status" value="1"/>
</dbReference>
<evidence type="ECO:0000256" key="7">
    <source>
        <dbReference type="SAM" id="Phobius"/>
    </source>
</evidence>
<dbReference type="PANTHER" id="PTHR12191:SF21">
    <property type="entry name" value="ZINC TRANSPORTER ZIP4"/>
    <property type="match status" value="1"/>
</dbReference>
<feature type="region of interest" description="Disordered" evidence="6">
    <location>
        <begin position="184"/>
        <end position="216"/>
    </location>
</feature>
<dbReference type="PANTHER" id="PTHR12191">
    <property type="entry name" value="SOLUTE CARRIER FAMILY 39"/>
    <property type="match status" value="1"/>
</dbReference>
<dbReference type="AlphaFoldDB" id="A0ABD3TJZ5"/>
<evidence type="ECO:0000313" key="11">
    <source>
        <dbReference type="Proteomes" id="UP001634394"/>
    </source>
</evidence>
<proteinExistence type="inferred from homology"/>
<protein>
    <recommendedName>
        <fullName evidence="9">Zinc transporter ZIP4/12 EF-hand domain-containing protein</fullName>
    </recommendedName>
</protein>
<comment type="similarity">
    <text evidence="2">Belongs to the ZIP transporter (TC 2.A.5) family.</text>
</comment>
<feature type="transmembrane region" description="Helical" evidence="7">
    <location>
        <begin position="449"/>
        <end position="473"/>
    </location>
</feature>
<organism evidence="10 11">
    <name type="scientific">Sinanodonta woodiana</name>
    <name type="common">Chinese pond mussel</name>
    <name type="synonym">Anodonta woodiana</name>
    <dbReference type="NCBI Taxonomy" id="1069815"/>
    <lineage>
        <taxon>Eukaryota</taxon>
        <taxon>Metazoa</taxon>
        <taxon>Spiralia</taxon>
        <taxon>Lophotrochozoa</taxon>
        <taxon>Mollusca</taxon>
        <taxon>Bivalvia</taxon>
        <taxon>Autobranchia</taxon>
        <taxon>Heteroconchia</taxon>
        <taxon>Palaeoheterodonta</taxon>
        <taxon>Unionida</taxon>
        <taxon>Unionoidea</taxon>
        <taxon>Unionidae</taxon>
        <taxon>Unioninae</taxon>
        <taxon>Sinanodonta</taxon>
    </lineage>
</organism>
<reference evidence="10 11" key="1">
    <citation type="submission" date="2024-11" db="EMBL/GenBank/DDBJ databases">
        <title>Chromosome-level genome assembly of the freshwater bivalve Anodonta woodiana.</title>
        <authorList>
            <person name="Chen X."/>
        </authorList>
    </citation>
    <scope>NUCLEOTIDE SEQUENCE [LARGE SCALE GENOMIC DNA]</scope>
    <source>
        <strain evidence="10">MN2024</strain>
        <tissue evidence="10">Gills</tissue>
    </source>
</reference>
<evidence type="ECO:0000256" key="5">
    <source>
        <dbReference type="ARBA" id="ARBA00023136"/>
    </source>
</evidence>
<dbReference type="InterPro" id="IPR003689">
    <property type="entry name" value="ZIP"/>
</dbReference>
<evidence type="ECO:0000256" key="3">
    <source>
        <dbReference type="ARBA" id="ARBA00022692"/>
    </source>
</evidence>
<evidence type="ECO:0000256" key="8">
    <source>
        <dbReference type="SAM" id="SignalP"/>
    </source>
</evidence>
<dbReference type="EMBL" id="JBJQND010000018">
    <property type="protein sequence ID" value="KAL3837320.1"/>
    <property type="molecule type" value="Genomic_DNA"/>
</dbReference>
<feature type="transmembrane region" description="Helical" evidence="7">
    <location>
        <begin position="502"/>
        <end position="520"/>
    </location>
</feature>
<feature type="transmembrane region" description="Helical" evidence="7">
    <location>
        <begin position="397"/>
        <end position="422"/>
    </location>
</feature>
<dbReference type="Proteomes" id="UP001634394">
    <property type="component" value="Unassembled WGS sequence"/>
</dbReference>
<evidence type="ECO:0000313" key="10">
    <source>
        <dbReference type="EMBL" id="KAL3837320.1"/>
    </source>
</evidence>
<accession>A0ABD3TJZ5</accession>
<sequence length="532" mass="60556">MNIILSLMVIQVFGGFCDSLVGRIKDERDNSDTYKDNLVLDAYHEIFFMFKIEKPDDFTVDVLNDVVEKFFDKFTCRRNLDLTATSSTGCRHTVCLNTSSLLRASGYLQGAIDKNVFQKSSTVMLNYALEKDKFCHIEVNVDDKLQYFRNHVFELLKGESNHTELHMGRLQRRLEELDDFFDEKHNHTHDNHDNENKHHGKENDDQDDVSDEDDHNERVEKIQIIKEKCISAGTLYDQMGIDIDDVLHDDDVDKLSSLIVNFMTMLKILEIGQETAESSVKSDIHDHRRKRHVHTSRPSVENDSIWNNRCYTGEQLLAIFNVATKSVITEQKFQDICPSLIQQKISGSCMKKQNSSKTNKHQPTDAERYGYGTVGKFLCCACSLGGALIIPCAGKNLYRVLMATFVGLAVGTLSGDALIHLLPEVFGAHVHEDEQHDHGNGGEIVVEPFVWSGLAVCGGIWIFYMFESVMLIARKWRNTQIEFEADQQTDITLPTRSSKGDILPLSTWCFSAMVCITLLMDWPLVRLSHKTS</sequence>
<dbReference type="GO" id="GO:0016020">
    <property type="term" value="C:membrane"/>
    <property type="evidence" value="ECO:0007669"/>
    <property type="project" value="UniProtKB-SubCell"/>
</dbReference>
<evidence type="ECO:0000256" key="2">
    <source>
        <dbReference type="ARBA" id="ARBA00006939"/>
    </source>
</evidence>
<evidence type="ECO:0000256" key="4">
    <source>
        <dbReference type="ARBA" id="ARBA00022989"/>
    </source>
</evidence>
<keyword evidence="5 7" id="KW-0472">Membrane</keyword>
<keyword evidence="4 7" id="KW-1133">Transmembrane helix</keyword>
<keyword evidence="3 7" id="KW-0812">Transmembrane</keyword>
<evidence type="ECO:0000259" key="9">
    <source>
        <dbReference type="Pfam" id="PF21116"/>
    </source>
</evidence>
<name>A0ABD3TJZ5_SINWO</name>
<dbReference type="Pfam" id="PF02535">
    <property type="entry name" value="Zip"/>
    <property type="match status" value="1"/>
</dbReference>
<keyword evidence="8" id="KW-0732">Signal</keyword>
<evidence type="ECO:0000256" key="1">
    <source>
        <dbReference type="ARBA" id="ARBA00004141"/>
    </source>
</evidence>
<gene>
    <name evidence="10" type="ORF">ACJMK2_022686</name>
</gene>
<feature type="chain" id="PRO_5044807464" description="Zinc transporter ZIP4/12 EF-hand domain-containing protein" evidence="8">
    <location>
        <begin position="20"/>
        <end position="532"/>
    </location>
</feature>
<feature type="compositionally biased region" description="Acidic residues" evidence="6">
    <location>
        <begin position="204"/>
        <end position="214"/>
    </location>
</feature>
<dbReference type="InterPro" id="IPR050799">
    <property type="entry name" value="ZIP_Transporter"/>
</dbReference>